<feature type="region of interest" description="Disordered" evidence="7">
    <location>
        <begin position="1"/>
        <end position="96"/>
    </location>
</feature>
<proteinExistence type="predicted"/>
<dbReference type="Pfam" id="PF12763">
    <property type="entry name" value="EH"/>
    <property type="match status" value="1"/>
</dbReference>
<dbReference type="SUPFAM" id="SSF50044">
    <property type="entry name" value="SH3-domain"/>
    <property type="match status" value="2"/>
</dbReference>
<feature type="compositionally biased region" description="Low complexity" evidence="7">
    <location>
        <begin position="21"/>
        <end position="54"/>
    </location>
</feature>
<feature type="compositionally biased region" description="Acidic residues" evidence="7">
    <location>
        <begin position="1342"/>
        <end position="1354"/>
    </location>
</feature>
<dbReference type="SUPFAM" id="SSF47473">
    <property type="entry name" value="EF-hand"/>
    <property type="match status" value="1"/>
</dbReference>
<feature type="compositionally biased region" description="Pro residues" evidence="7">
    <location>
        <begin position="929"/>
        <end position="946"/>
    </location>
</feature>
<dbReference type="GO" id="GO:0005085">
    <property type="term" value="F:guanyl-nucleotide exchange factor activity"/>
    <property type="evidence" value="ECO:0007669"/>
    <property type="project" value="InterPro"/>
</dbReference>
<dbReference type="PROSITE" id="PS00741">
    <property type="entry name" value="DH_1"/>
    <property type="match status" value="1"/>
</dbReference>
<feature type="compositionally biased region" description="Basic and acidic residues" evidence="7">
    <location>
        <begin position="342"/>
        <end position="354"/>
    </location>
</feature>
<dbReference type="InterPro" id="IPR003124">
    <property type="entry name" value="WH2_dom"/>
</dbReference>
<dbReference type="InterPro" id="IPR011992">
    <property type="entry name" value="EF-hand-dom_pair"/>
</dbReference>
<feature type="domain" description="EF-hand" evidence="11">
    <location>
        <begin position="241"/>
        <end position="276"/>
    </location>
</feature>
<accession>A0A8H6YDH7</accession>
<evidence type="ECO:0000256" key="2">
    <source>
        <dbReference type="ARBA" id="ARBA00015110"/>
    </source>
</evidence>
<keyword evidence="14" id="KW-1185">Reference proteome</keyword>
<comment type="subcellular location">
    <subcellularLocation>
        <location evidence="1">Cytoplasm</location>
    </subcellularLocation>
</comment>
<feature type="region of interest" description="Disordered" evidence="7">
    <location>
        <begin position="1338"/>
        <end position="1375"/>
    </location>
</feature>
<dbReference type="Gene3D" id="1.20.900.10">
    <property type="entry name" value="Dbl homology (DH) domain"/>
    <property type="match status" value="1"/>
</dbReference>
<dbReference type="GO" id="GO:0003779">
    <property type="term" value="F:actin binding"/>
    <property type="evidence" value="ECO:0007669"/>
    <property type="project" value="InterPro"/>
</dbReference>
<dbReference type="CDD" id="cd00052">
    <property type="entry name" value="EH"/>
    <property type="match status" value="1"/>
</dbReference>
<feature type="region of interest" description="Disordered" evidence="7">
    <location>
        <begin position="784"/>
        <end position="1054"/>
    </location>
</feature>
<dbReference type="InterPro" id="IPR001331">
    <property type="entry name" value="GDS_CDC24_CS"/>
</dbReference>
<dbReference type="Proteomes" id="UP000623467">
    <property type="component" value="Unassembled WGS sequence"/>
</dbReference>
<feature type="compositionally biased region" description="Basic and acidic residues" evidence="7">
    <location>
        <begin position="529"/>
        <end position="589"/>
    </location>
</feature>
<feature type="compositionally biased region" description="Basic and acidic residues" evidence="7">
    <location>
        <begin position="496"/>
        <end position="522"/>
    </location>
</feature>
<feature type="region of interest" description="Disordered" evidence="7">
    <location>
        <begin position="1505"/>
        <end position="1539"/>
    </location>
</feature>
<feature type="region of interest" description="Disordered" evidence="7">
    <location>
        <begin position="1391"/>
        <end position="1431"/>
    </location>
</feature>
<dbReference type="Pfam" id="PF00018">
    <property type="entry name" value="SH3_1"/>
    <property type="match status" value="1"/>
</dbReference>
<reference evidence="13" key="1">
    <citation type="submission" date="2020-05" db="EMBL/GenBank/DDBJ databases">
        <title>Mycena genomes resolve the evolution of fungal bioluminescence.</title>
        <authorList>
            <person name="Tsai I.J."/>
        </authorList>
    </citation>
    <scope>NUCLEOTIDE SEQUENCE</scope>
    <source>
        <strain evidence="13">160909Yilan</strain>
    </source>
</reference>
<evidence type="ECO:0000313" key="14">
    <source>
        <dbReference type="Proteomes" id="UP000623467"/>
    </source>
</evidence>
<dbReference type="InterPro" id="IPR000261">
    <property type="entry name" value="EH_dom"/>
</dbReference>
<evidence type="ECO:0000256" key="3">
    <source>
        <dbReference type="ARBA" id="ARBA00020728"/>
    </source>
</evidence>
<evidence type="ECO:0000256" key="1">
    <source>
        <dbReference type="ARBA" id="ARBA00004496"/>
    </source>
</evidence>
<dbReference type="Pfam" id="PF02205">
    <property type="entry name" value="WH2"/>
    <property type="match status" value="1"/>
</dbReference>
<dbReference type="Pfam" id="PF00621">
    <property type="entry name" value="RhoGEF"/>
    <property type="match status" value="1"/>
</dbReference>
<dbReference type="PROSITE" id="PS51082">
    <property type="entry name" value="WH2"/>
    <property type="match status" value="1"/>
</dbReference>
<dbReference type="CDD" id="cd00160">
    <property type="entry name" value="RhoGEF"/>
    <property type="match status" value="1"/>
</dbReference>
<dbReference type="GO" id="GO:0035025">
    <property type="term" value="P:positive regulation of Rho protein signal transduction"/>
    <property type="evidence" value="ECO:0007669"/>
    <property type="project" value="TreeGrafter"/>
</dbReference>
<evidence type="ECO:0000256" key="6">
    <source>
        <dbReference type="PROSITE-ProRule" id="PRU00192"/>
    </source>
</evidence>
<dbReference type="PROSITE" id="PS50010">
    <property type="entry name" value="DH_2"/>
    <property type="match status" value="1"/>
</dbReference>
<organism evidence="13 14">
    <name type="scientific">Mycena sanguinolenta</name>
    <dbReference type="NCBI Taxonomy" id="230812"/>
    <lineage>
        <taxon>Eukaryota</taxon>
        <taxon>Fungi</taxon>
        <taxon>Dikarya</taxon>
        <taxon>Basidiomycota</taxon>
        <taxon>Agaricomycotina</taxon>
        <taxon>Agaricomycetes</taxon>
        <taxon>Agaricomycetidae</taxon>
        <taxon>Agaricales</taxon>
        <taxon>Marasmiineae</taxon>
        <taxon>Mycenaceae</taxon>
        <taxon>Mycena</taxon>
    </lineage>
</organism>
<feature type="region of interest" description="Disordered" evidence="7">
    <location>
        <begin position="1148"/>
        <end position="1167"/>
    </location>
</feature>
<sequence length="1880" mass="206483">MSQWQQPGYQYPMQTGFPGANPQFQQNSQFQQQQPNPQFQQQNPQFLQQNPQQQLAGGLVPQRTGYVPPPSLQQPPQPGFGGGEHPKASSSHSQRVPALPAQFQGQGSTFLAPQQPNRSFLNTSPGPGLVPQQTGFPGQRPLVAQPTGFVDPRLQLMSSSLMPLNSSAPYGAGGVPQFQPQNNGMSLQQSFQQVGQKPRISWALGKAEKQSYNAIFRAWDAQNTGFISGQTALEVFAQSGVSKDDLARIWTLADIDDRGKLNLAEFHVAMGLIYRKLNGNEIPDKLPPELEPPSSKQLGESVDLVRDLLKHETRSRTPNSDPNTPLSYLPNRSFTENTNGRDSSRDATMYRHNDSSTSSYKPRSRNVDRDAVRATADIGSTDADLSDMKRALANTAAMLDRAAEADRTRTAEDEALEREMDDLKYRVKRINEDLEYASRGPRSAAKDDERRKLERELLELMHVRVPDVERKIKAREERKEREKREMVRDRDRRNERFGRFGDRDDSRERYNRDRDPRDRYDRPYSPGGYRRDDRDRDRDYDSYRPRSPARRDSERDRDRDYDRPRSTAPDRDYDRPRSTAPDRDYDRPRSAAPPDVPPLPTQMQSRPAPSPSPAPTKNMTPEERQAFARAEAKRRVEARMAALGVTPSPSATPVVDNSIEERLAQEKKEAEEKARMASAQAEEREAARREKLEREKALREGNEAPTPTSAPTPTATAPPAKAYACAQGCAPAACVEAEDCSAAAEAALVSPPAPAAPVEDPEEVALRRREEAIMKQREARAERLRQLEREEEEAERAAKAEEERRARESRAERLRQLEREEEEAARAEEERIQARIDARKKAAAVANTPTASTTSSVMSLSTRSPSPVIVAAPTPPPAPVTTPPEVKSSTNPFSRLMKEGGSATPPAATAPATNPWASATSTTSTPTAVSPPPVSAPRNNPFPAPVKTPYNVASAVADDPDDWDVIKENDDDDSSDEEPSRDLRKKLAADLFGGILPAAPSPPNCPSGTPATPMSAGGAPPPPPPPPAPGPPPPPMAPPAPFAAPAAAPSAPGDVSALMKSIQGGMKLRKAVTVDKSAAPGSGKVLGDNAPPAHINTVSVSASVPEPPAITSSTSNASNRQSVDWYNGLASDTVPSPAAVDRLPPMKEEHEYDEPYAPQPPAPVPDINVVEPEPVSDLMADIDKSTELRVRSLYTYQGEGTEDITFAENVILIANPSKTGGEWWYGKSLRDGASGMFPRTYVQEITTTHAKAVYDYTASNSDELSFSSGETLSIVDMSEEEWWKAERDGAVFIVPAGYLEVAEVDITGQVRSASPAAIEAAAPTAAEPMKPRIEEGVKIDSDSESDESESDSDSDYLSFDGSSEESEEDRAAREHERQLVLEAAGLIVKKDVQAPPRPVRRRSTRRPAPAAPDRSSVLSSSSSVSAKELPPIPELDAATTLDDAFARYEAYRGHQKNRLSVASVETNPVPASPTSPSVMSTSPSTGSVTEGRGSGFLHFLGRKTPNEAEAARSRPTISGPIAIPRPDNGGGSPSNSPAFGSSWASLVDKSALEGIPSQERRRQEAIFELIATENTYVRDLQLIVETFYSSMMPLLDRKAITVIFANIEDILLTNTTFMSSLEQRQKECRLYVDRIGDILQNQMSNMAVYMEYCVNQAEAIKVLKSLRDSNPELASHLQRLKEDPNVRNLDLSSYLLAPMQRVTRYPLLLKQILHYTEPGEEHKAIQKSVTISEKILDHINESIRDQEGRETLKRISQNLWIGQGRLDLTAPTRHMGMRRLLREGPLVKSKSGKKLHAFLCSDIMVLTDGNMKTLYRMPIPLGEAQVKDVPGGRDDTSFQISLPYPRGGEAIALRASSVRDCQRKSGFSPFFQLLLLGHAF</sequence>
<feature type="compositionally biased region" description="Acidic residues" evidence="7">
    <location>
        <begin position="958"/>
        <end position="977"/>
    </location>
</feature>
<feature type="region of interest" description="Disordered" evidence="7">
    <location>
        <begin position="1459"/>
        <end position="1490"/>
    </location>
</feature>
<feature type="compositionally biased region" description="Polar residues" evidence="7">
    <location>
        <begin position="847"/>
        <end position="864"/>
    </location>
</feature>
<dbReference type="PROSITE" id="PS50002">
    <property type="entry name" value="SH3"/>
    <property type="match status" value="1"/>
</dbReference>
<dbReference type="PROSITE" id="PS50222">
    <property type="entry name" value="EF_HAND_2"/>
    <property type="match status" value="1"/>
</dbReference>
<feature type="compositionally biased region" description="Basic and acidic residues" evidence="7">
    <location>
        <begin position="978"/>
        <end position="988"/>
    </location>
</feature>
<feature type="domain" description="EH" evidence="10">
    <location>
        <begin position="208"/>
        <end position="297"/>
    </location>
</feature>
<dbReference type="InterPro" id="IPR001452">
    <property type="entry name" value="SH3_domain"/>
</dbReference>
<protein>
    <recommendedName>
        <fullName evidence="2">Actin cytoskeleton-regulatory complex protein PAN1</fullName>
    </recommendedName>
    <alternativeName>
        <fullName evidence="3">Actin cytoskeleton-regulatory complex protein pan1</fullName>
    </alternativeName>
</protein>
<evidence type="ECO:0000256" key="7">
    <source>
        <dbReference type="SAM" id="MobiDB-lite"/>
    </source>
</evidence>
<feature type="region of interest" description="Disordered" evidence="7">
    <location>
        <begin position="1101"/>
        <end position="1121"/>
    </location>
</feature>
<evidence type="ECO:0000259" key="10">
    <source>
        <dbReference type="PROSITE" id="PS50031"/>
    </source>
</evidence>
<dbReference type="EMBL" id="JACAZH010000009">
    <property type="protein sequence ID" value="KAF7359085.1"/>
    <property type="molecule type" value="Genomic_DNA"/>
</dbReference>
<dbReference type="Gene3D" id="2.30.29.30">
    <property type="entry name" value="Pleckstrin-homology domain (PH domain)/Phosphotyrosine-binding domain (PTB)"/>
    <property type="match status" value="1"/>
</dbReference>
<dbReference type="PANTHER" id="PTHR46006">
    <property type="entry name" value="RHO GUANINE NUCLEOTIDE EXCHANGE FACTOR AT 64C, ISOFORM A"/>
    <property type="match status" value="1"/>
</dbReference>
<feature type="compositionally biased region" description="Pro residues" evidence="7">
    <location>
        <begin position="873"/>
        <end position="882"/>
    </location>
</feature>
<gene>
    <name evidence="13" type="ORF">MSAN_01249600</name>
</gene>
<feature type="region of interest" description="Disordered" evidence="7">
    <location>
        <begin position="496"/>
        <end position="719"/>
    </location>
</feature>
<feature type="compositionally biased region" description="Pro residues" evidence="7">
    <location>
        <begin position="67"/>
        <end position="78"/>
    </location>
</feature>
<dbReference type="GO" id="GO:0005509">
    <property type="term" value="F:calcium ion binding"/>
    <property type="evidence" value="ECO:0007669"/>
    <property type="project" value="InterPro"/>
</dbReference>
<evidence type="ECO:0000256" key="4">
    <source>
        <dbReference type="ARBA" id="ARBA00022443"/>
    </source>
</evidence>
<dbReference type="CDD" id="cd00174">
    <property type="entry name" value="SH3"/>
    <property type="match status" value="1"/>
</dbReference>
<feature type="compositionally biased region" description="Basic and acidic residues" evidence="7">
    <location>
        <begin position="620"/>
        <end position="638"/>
    </location>
</feature>
<name>A0A8H6YDH7_9AGAR</name>
<dbReference type="SUPFAM" id="SSF48065">
    <property type="entry name" value="DBL homology domain (DH-domain)"/>
    <property type="match status" value="1"/>
</dbReference>
<evidence type="ECO:0000259" key="11">
    <source>
        <dbReference type="PROSITE" id="PS50222"/>
    </source>
</evidence>
<dbReference type="InterPro" id="IPR011993">
    <property type="entry name" value="PH-like_dom_sf"/>
</dbReference>
<dbReference type="SMART" id="SM00027">
    <property type="entry name" value="EH"/>
    <property type="match status" value="1"/>
</dbReference>
<dbReference type="PROSITE" id="PS50031">
    <property type="entry name" value="EH"/>
    <property type="match status" value="1"/>
</dbReference>
<evidence type="ECO:0000259" key="8">
    <source>
        <dbReference type="PROSITE" id="PS50002"/>
    </source>
</evidence>
<dbReference type="InterPro" id="IPR051480">
    <property type="entry name" value="Endocytic_GEF_Adapter"/>
</dbReference>
<feature type="compositionally biased region" description="Low complexity" evidence="7">
    <location>
        <begin position="902"/>
        <end position="928"/>
    </location>
</feature>
<dbReference type="SMART" id="SM00326">
    <property type="entry name" value="SH3"/>
    <property type="match status" value="2"/>
</dbReference>
<evidence type="ECO:0000256" key="5">
    <source>
        <dbReference type="ARBA" id="ARBA00022490"/>
    </source>
</evidence>
<dbReference type="InterPro" id="IPR002048">
    <property type="entry name" value="EF_hand_dom"/>
</dbReference>
<feature type="compositionally biased region" description="Pro residues" evidence="7">
    <location>
        <begin position="1019"/>
        <end position="1042"/>
    </location>
</feature>
<feature type="region of interest" description="Disordered" evidence="7">
    <location>
        <begin position="311"/>
        <end position="372"/>
    </location>
</feature>
<feature type="compositionally biased region" description="Low complexity" evidence="7">
    <location>
        <begin position="1466"/>
        <end position="1489"/>
    </location>
</feature>
<dbReference type="PANTHER" id="PTHR46006:SF6">
    <property type="entry name" value="INTERSECTIN-2 ISOFORM X1"/>
    <property type="match status" value="1"/>
</dbReference>
<feature type="compositionally biased region" description="Low complexity" evidence="7">
    <location>
        <begin position="1008"/>
        <end position="1018"/>
    </location>
</feature>
<feature type="compositionally biased region" description="Basic and acidic residues" evidence="7">
    <location>
        <begin position="659"/>
        <end position="702"/>
    </location>
</feature>
<dbReference type="GO" id="GO:0035556">
    <property type="term" value="P:intracellular signal transduction"/>
    <property type="evidence" value="ECO:0007669"/>
    <property type="project" value="InterPro"/>
</dbReference>
<feature type="domain" description="SH3" evidence="8">
    <location>
        <begin position="1245"/>
        <end position="1304"/>
    </location>
</feature>
<feature type="domain" description="DH" evidence="9">
    <location>
        <begin position="1561"/>
        <end position="1742"/>
    </location>
</feature>
<dbReference type="InterPro" id="IPR036028">
    <property type="entry name" value="SH3-like_dom_sf"/>
</dbReference>
<dbReference type="InterPro" id="IPR035899">
    <property type="entry name" value="DBL_dom_sf"/>
</dbReference>
<dbReference type="Gene3D" id="2.30.30.40">
    <property type="entry name" value="SH3 Domains"/>
    <property type="match status" value="2"/>
</dbReference>
<evidence type="ECO:0000259" key="12">
    <source>
        <dbReference type="PROSITE" id="PS51082"/>
    </source>
</evidence>
<feature type="domain" description="WH2" evidence="12">
    <location>
        <begin position="1054"/>
        <end position="1071"/>
    </location>
</feature>
<feature type="compositionally biased region" description="Polar residues" evidence="7">
    <location>
        <begin position="316"/>
        <end position="341"/>
    </location>
</feature>
<evidence type="ECO:0000313" key="13">
    <source>
        <dbReference type="EMBL" id="KAF7359085.1"/>
    </source>
</evidence>
<comment type="caution">
    <text evidence="13">The sequence shown here is derived from an EMBL/GenBank/DDBJ whole genome shotgun (WGS) entry which is preliminary data.</text>
</comment>
<feature type="compositionally biased region" description="Polar residues" evidence="7">
    <location>
        <begin position="1110"/>
        <end position="1121"/>
    </location>
</feature>
<feature type="compositionally biased region" description="Low complexity" evidence="7">
    <location>
        <begin position="704"/>
        <end position="719"/>
    </location>
</feature>
<feature type="compositionally biased region" description="Low complexity" evidence="7">
    <location>
        <begin position="1043"/>
        <end position="1053"/>
    </location>
</feature>
<keyword evidence="5" id="KW-0963">Cytoplasm</keyword>
<dbReference type="SMART" id="SM00325">
    <property type="entry name" value="RhoGEF"/>
    <property type="match status" value="1"/>
</dbReference>
<feature type="compositionally biased region" description="Low complexity" evidence="7">
    <location>
        <begin position="1406"/>
        <end position="1425"/>
    </location>
</feature>
<dbReference type="OrthoDB" id="1716625at2759"/>
<evidence type="ECO:0000259" key="9">
    <source>
        <dbReference type="PROSITE" id="PS50010"/>
    </source>
</evidence>
<dbReference type="SUPFAM" id="SSF50729">
    <property type="entry name" value="PH domain-like"/>
    <property type="match status" value="1"/>
</dbReference>
<dbReference type="GO" id="GO:0005737">
    <property type="term" value="C:cytoplasm"/>
    <property type="evidence" value="ECO:0007669"/>
    <property type="project" value="UniProtKB-SubCell"/>
</dbReference>
<keyword evidence="4 6" id="KW-0728">SH3 domain</keyword>
<dbReference type="InterPro" id="IPR000219">
    <property type="entry name" value="DH_dom"/>
</dbReference>
<feature type="compositionally biased region" description="Basic and acidic residues" evidence="7">
    <location>
        <begin position="795"/>
        <end position="840"/>
    </location>
</feature>
<dbReference type="Gene3D" id="1.10.238.10">
    <property type="entry name" value="EF-hand"/>
    <property type="match status" value="1"/>
</dbReference>